<dbReference type="InterPro" id="IPR004792">
    <property type="entry name" value="BaiN-like"/>
</dbReference>
<evidence type="ECO:0000256" key="2">
    <source>
        <dbReference type="ARBA" id="ARBA00022630"/>
    </source>
</evidence>
<sequence length="412" mass="44122">MTRVAIVGGGAAGLLAGIAAAWGGAQVTIYEKMRVPGKKMLITGKGRCNITNACEIPDFIKNLPGNGRFLNSALHRFTNDDIVLLLESNGLPTKVERGGRIFPVSDKAKDVVDTLVRIYTEAGGKLQTDTKVIDIMVKEGHVYGVRTVNGVYEADRVILAAGGASYPGTGSDGGGAKLAKKLGHTIVPLKPSLIPLESDYPYVDDLQGLSLRNVQATLLADGVKLGSEFGEMLFTHFGVSGPIVLSLSNLAADALAAGKDVELVVDLKPALSEEKLDARIQRDFVQYSRKQVLNGMKDLLPQRLIPVVLDMSYVDENKFINQVSREERHRLLQTLKHFVITISATRPIAEAIVTAGGVSVKEIDPKTMESKRIKGLYFAGEVMDVDGYTGGYNLQAAFSSGHAAGEAAATEE</sequence>
<dbReference type="SUPFAM" id="SSF51905">
    <property type="entry name" value="FAD/NAD(P)-binding domain"/>
    <property type="match status" value="1"/>
</dbReference>
<dbReference type="InterPro" id="IPR055178">
    <property type="entry name" value="RsdA/BaiN/AoA(So)-like_dom"/>
</dbReference>
<dbReference type="Gene3D" id="3.50.50.60">
    <property type="entry name" value="FAD/NAD(P)-binding domain"/>
    <property type="match status" value="1"/>
</dbReference>
<evidence type="ECO:0000256" key="1">
    <source>
        <dbReference type="ARBA" id="ARBA00001974"/>
    </source>
</evidence>
<comment type="cofactor">
    <cofactor evidence="1">
        <name>FAD</name>
        <dbReference type="ChEBI" id="CHEBI:57692"/>
    </cofactor>
</comment>
<feature type="domain" description="RsdA/BaiN/AoA(So)-like insert" evidence="5">
    <location>
        <begin position="190"/>
        <end position="353"/>
    </location>
</feature>
<dbReference type="NCBIfam" id="TIGR00275">
    <property type="entry name" value="aminoacetone oxidase family FAD-binding enzyme"/>
    <property type="match status" value="1"/>
</dbReference>
<keyword evidence="2" id="KW-0285">Flavoprotein</keyword>
<organism evidence="6 7">
    <name type="scientific">Phascolarctobacterium succinatutens</name>
    <dbReference type="NCBI Taxonomy" id="626940"/>
    <lineage>
        <taxon>Bacteria</taxon>
        <taxon>Bacillati</taxon>
        <taxon>Bacillota</taxon>
        <taxon>Negativicutes</taxon>
        <taxon>Acidaminococcales</taxon>
        <taxon>Acidaminococcaceae</taxon>
        <taxon>Phascolarctobacterium</taxon>
    </lineage>
</organism>
<protein>
    <submittedName>
        <fullName evidence="6">FAD-dependent oxidoreductase</fullName>
    </submittedName>
</protein>
<dbReference type="Pfam" id="PF03486">
    <property type="entry name" value="HI0933_like"/>
    <property type="match status" value="1"/>
</dbReference>
<dbReference type="RefSeq" id="WP_303680347.1">
    <property type="nucleotide sequence ID" value="NZ_DAWEAL010000109.1"/>
</dbReference>
<dbReference type="InterPro" id="IPR023166">
    <property type="entry name" value="BaiN-like_dom_sf"/>
</dbReference>
<reference evidence="6 7" key="1">
    <citation type="journal article" date="2016" name="Nat. Biotechnol.">
        <title>Measurement of bacterial replication rates in microbial communities.</title>
        <authorList>
            <person name="Brown C.T."/>
            <person name="Olm M.R."/>
            <person name="Thomas B.C."/>
            <person name="Banfield J.F."/>
        </authorList>
    </citation>
    <scope>NUCLEOTIDE SEQUENCE [LARGE SCALE GENOMIC DNA]</scope>
    <source>
        <strain evidence="6">46_33</strain>
    </source>
</reference>
<keyword evidence="3" id="KW-0274">FAD</keyword>
<evidence type="ECO:0000313" key="6">
    <source>
        <dbReference type="EMBL" id="OLA36506.1"/>
    </source>
</evidence>
<dbReference type="SUPFAM" id="SSF160996">
    <property type="entry name" value="HI0933 insert domain-like"/>
    <property type="match status" value="1"/>
</dbReference>
<dbReference type="AlphaFoldDB" id="A0A1Q6R2G6"/>
<dbReference type="InterPro" id="IPR036188">
    <property type="entry name" value="FAD/NAD-bd_sf"/>
</dbReference>
<comment type="caution">
    <text evidence="6">The sequence shown here is derived from an EMBL/GenBank/DDBJ whole genome shotgun (WGS) entry which is preliminary data.</text>
</comment>
<evidence type="ECO:0000256" key="3">
    <source>
        <dbReference type="ARBA" id="ARBA00022827"/>
    </source>
</evidence>
<dbReference type="Gene3D" id="1.10.8.260">
    <property type="entry name" value="HI0933 insert domain-like"/>
    <property type="match status" value="1"/>
</dbReference>
<gene>
    <name evidence="6" type="ORF">BHW43_09335</name>
</gene>
<evidence type="ECO:0000259" key="4">
    <source>
        <dbReference type="Pfam" id="PF03486"/>
    </source>
</evidence>
<accession>A0A1Q6R2G6</accession>
<dbReference type="PANTHER" id="PTHR42887:SF2">
    <property type="entry name" value="OS12G0638800 PROTEIN"/>
    <property type="match status" value="1"/>
</dbReference>
<dbReference type="Gene3D" id="2.40.30.10">
    <property type="entry name" value="Translation factors"/>
    <property type="match status" value="1"/>
</dbReference>
<dbReference type="PANTHER" id="PTHR42887">
    <property type="entry name" value="OS12G0638800 PROTEIN"/>
    <property type="match status" value="1"/>
</dbReference>
<dbReference type="Proteomes" id="UP000186777">
    <property type="component" value="Unassembled WGS sequence"/>
</dbReference>
<dbReference type="EMBL" id="MNTG01000044">
    <property type="protein sequence ID" value="OLA36506.1"/>
    <property type="molecule type" value="Genomic_DNA"/>
</dbReference>
<dbReference type="InterPro" id="IPR057661">
    <property type="entry name" value="RsdA/BaiN/AoA(So)_Rossmann"/>
</dbReference>
<name>A0A1Q6R2G6_9FIRM</name>
<evidence type="ECO:0000313" key="7">
    <source>
        <dbReference type="Proteomes" id="UP000186777"/>
    </source>
</evidence>
<dbReference type="Pfam" id="PF22780">
    <property type="entry name" value="HI0933_like_1st"/>
    <property type="match status" value="1"/>
</dbReference>
<proteinExistence type="predicted"/>
<feature type="domain" description="RsdA/BaiN/AoA(So)-like Rossmann fold-like" evidence="4">
    <location>
        <begin position="3"/>
        <end position="406"/>
    </location>
</feature>
<evidence type="ECO:0000259" key="5">
    <source>
        <dbReference type="Pfam" id="PF22780"/>
    </source>
</evidence>
<dbReference type="STRING" id="626940.BHW43_09335"/>